<sequence length="149" mass="18482">MMVRPFKFAKILSIKESEKEKALSEYYEARKRFEEVAEKLYHSLKQKEDYEELHKRKLQTGLSVQDIRYFQQFMKNLERIIDHYQQLVIQARHQMELKQLKLAELNIEVKKYEKMKENHWKSVLNLLREEERKQMDEISIQQYCKREIR</sequence>
<keyword evidence="4" id="KW-0813">Transport</keyword>
<dbReference type="GO" id="GO:0044781">
    <property type="term" value="P:bacterial-type flagellum organization"/>
    <property type="evidence" value="ECO:0007669"/>
    <property type="project" value="UniProtKB-KW"/>
</dbReference>
<gene>
    <name evidence="12" type="ORF">EDD69_105174</name>
</gene>
<evidence type="ECO:0000256" key="3">
    <source>
        <dbReference type="ARBA" id="ARBA00020392"/>
    </source>
</evidence>
<dbReference type="GO" id="GO:0071973">
    <property type="term" value="P:bacterial-type flagellum-dependent cell motility"/>
    <property type="evidence" value="ECO:0007669"/>
    <property type="project" value="InterPro"/>
</dbReference>
<keyword evidence="9" id="KW-0472">Membrane</keyword>
<accession>A0A4R1QEN9</accession>
<evidence type="ECO:0000256" key="6">
    <source>
        <dbReference type="ARBA" id="ARBA00022500"/>
    </source>
</evidence>
<dbReference type="GO" id="GO:0009288">
    <property type="term" value="C:bacterial-type flagellum"/>
    <property type="evidence" value="ECO:0007669"/>
    <property type="project" value="InterPro"/>
</dbReference>
<keyword evidence="7" id="KW-1005">Bacterial flagellum biogenesis</keyword>
<evidence type="ECO:0000256" key="2">
    <source>
        <dbReference type="ARBA" id="ARBA00010004"/>
    </source>
</evidence>
<name>A0A4R1QEN9_9BACL</name>
<dbReference type="EMBL" id="SLUL01000005">
    <property type="protein sequence ID" value="TCL50373.1"/>
    <property type="molecule type" value="Genomic_DNA"/>
</dbReference>
<keyword evidence="12" id="KW-0966">Cell projection</keyword>
<feature type="coiled-coil region" evidence="11">
    <location>
        <begin position="74"/>
        <end position="115"/>
    </location>
</feature>
<comment type="subcellular location">
    <subcellularLocation>
        <location evidence="1">Cell membrane</location>
        <topology evidence="1">Peripheral membrane protein</topology>
        <orientation evidence="1">Cytoplasmic side</orientation>
    </subcellularLocation>
</comment>
<evidence type="ECO:0000256" key="1">
    <source>
        <dbReference type="ARBA" id="ARBA00004413"/>
    </source>
</evidence>
<evidence type="ECO:0000256" key="7">
    <source>
        <dbReference type="ARBA" id="ARBA00022795"/>
    </source>
</evidence>
<evidence type="ECO:0000256" key="11">
    <source>
        <dbReference type="SAM" id="Coils"/>
    </source>
</evidence>
<keyword evidence="10" id="KW-1006">Bacterial flagellum protein export</keyword>
<keyword evidence="11" id="KW-0175">Coiled coil</keyword>
<organism evidence="12 13">
    <name type="scientific">Thermolongibacillus altinsuensis</name>
    <dbReference type="NCBI Taxonomy" id="575256"/>
    <lineage>
        <taxon>Bacteria</taxon>
        <taxon>Bacillati</taxon>
        <taxon>Bacillota</taxon>
        <taxon>Bacilli</taxon>
        <taxon>Bacillales</taxon>
        <taxon>Anoxybacillaceae</taxon>
        <taxon>Thermolongibacillus</taxon>
    </lineage>
</organism>
<evidence type="ECO:0000256" key="10">
    <source>
        <dbReference type="ARBA" id="ARBA00023225"/>
    </source>
</evidence>
<protein>
    <recommendedName>
        <fullName evidence="3">Flagellar FliJ protein</fullName>
    </recommendedName>
</protein>
<comment type="similarity">
    <text evidence="2">Belongs to the FliJ family.</text>
</comment>
<comment type="caution">
    <text evidence="12">The sequence shown here is derived from an EMBL/GenBank/DDBJ whole genome shotgun (WGS) entry which is preliminary data.</text>
</comment>
<evidence type="ECO:0000313" key="12">
    <source>
        <dbReference type="EMBL" id="TCL50373.1"/>
    </source>
</evidence>
<dbReference type="GO" id="GO:0015031">
    <property type="term" value="P:protein transport"/>
    <property type="evidence" value="ECO:0007669"/>
    <property type="project" value="UniProtKB-KW"/>
</dbReference>
<dbReference type="InterPro" id="IPR053716">
    <property type="entry name" value="Flag_assembly_chemotaxis_eff"/>
</dbReference>
<proteinExistence type="inferred from homology"/>
<keyword evidence="5" id="KW-1003">Cell membrane</keyword>
<dbReference type="Proteomes" id="UP000295658">
    <property type="component" value="Unassembled WGS sequence"/>
</dbReference>
<dbReference type="GO" id="GO:0006935">
    <property type="term" value="P:chemotaxis"/>
    <property type="evidence" value="ECO:0007669"/>
    <property type="project" value="UniProtKB-KW"/>
</dbReference>
<dbReference type="Gene3D" id="1.10.287.1700">
    <property type="match status" value="1"/>
</dbReference>
<dbReference type="NCBIfam" id="TIGR02473">
    <property type="entry name" value="flagell_FliJ"/>
    <property type="match status" value="1"/>
</dbReference>
<keyword evidence="8" id="KW-0653">Protein transport</keyword>
<dbReference type="GO" id="GO:0005886">
    <property type="term" value="C:plasma membrane"/>
    <property type="evidence" value="ECO:0007669"/>
    <property type="project" value="UniProtKB-SubCell"/>
</dbReference>
<dbReference type="InterPro" id="IPR012823">
    <property type="entry name" value="Flagell_FliJ"/>
</dbReference>
<evidence type="ECO:0000256" key="9">
    <source>
        <dbReference type="ARBA" id="ARBA00023136"/>
    </source>
</evidence>
<keyword evidence="12" id="KW-0282">Flagellum</keyword>
<evidence type="ECO:0000256" key="5">
    <source>
        <dbReference type="ARBA" id="ARBA00022475"/>
    </source>
</evidence>
<keyword evidence="12" id="KW-0969">Cilium</keyword>
<reference evidence="12 13" key="1">
    <citation type="submission" date="2019-03" db="EMBL/GenBank/DDBJ databases">
        <title>Genomic Encyclopedia of Type Strains, Phase IV (KMG-IV): sequencing the most valuable type-strain genomes for metagenomic binning, comparative biology and taxonomic classification.</title>
        <authorList>
            <person name="Goeker M."/>
        </authorList>
    </citation>
    <scope>NUCLEOTIDE SEQUENCE [LARGE SCALE GENOMIC DNA]</scope>
    <source>
        <strain evidence="12 13">DSM 24979</strain>
    </source>
</reference>
<evidence type="ECO:0000313" key="13">
    <source>
        <dbReference type="Proteomes" id="UP000295658"/>
    </source>
</evidence>
<evidence type="ECO:0000256" key="4">
    <source>
        <dbReference type="ARBA" id="ARBA00022448"/>
    </source>
</evidence>
<dbReference type="AlphaFoldDB" id="A0A4R1QEN9"/>
<evidence type="ECO:0000256" key="8">
    <source>
        <dbReference type="ARBA" id="ARBA00022927"/>
    </source>
</evidence>
<keyword evidence="13" id="KW-1185">Reference proteome</keyword>
<dbReference type="Pfam" id="PF02050">
    <property type="entry name" value="FliJ"/>
    <property type="match status" value="1"/>
</dbReference>
<keyword evidence="6" id="KW-0145">Chemotaxis</keyword>